<keyword evidence="3" id="KW-1185">Reference proteome</keyword>
<dbReference type="RefSeq" id="WP_184919994.1">
    <property type="nucleotide sequence ID" value="NZ_JACHJR010000001.1"/>
</dbReference>
<accession>A0A7W7SFK8</accession>
<reference evidence="2 3" key="1">
    <citation type="submission" date="2020-08" db="EMBL/GenBank/DDBJ databases">
        <title>Sequencing the genomes of 1000 actinobacteria strains.</title>
        <authorList>
            <person name="Klenk H.-P."/>
        </authorList>
    </citation>
    <scope>NUCLEOTIDE SEQUENCE [LARGE SCALE GENOMIC DNA]</scope>
    <source>
        <strain evidence="2 3">DSM 44786</strain>
    </source>
</reference>
<feature type="region of interest" description="Disordered" evidence="1">
    <location>
        <begin position="92"/>
        <end position="124"/>
    </location>
</feature>
<comment type="caution">
    <text evidence="2">The sequence shown here is derived from an EMBL/GenBank/DDBJ whole genome shotgun (WGS) entry which is preliminary data.</text>
</comment>
<organism evidence="2 3">
    <name type="scientific">Kitasatospora gansuensis</name>
    <dbReference type="NCBI Taxonomy" id="258050"/>
    <lineage>
        <taxon>Bacteria</taxon>
        <taxon>Bacillati</taxon>
        <taxon>Actinomycetota</taxon>
        <taxon>Actinomycetes</taxon>
        <taxon>Kitasatosporales</taxon>
        <taxon>Streptomycetaceae</taxon>
        <taxon>Kitasatospora</taxon>
    </lineage>
</organism>
<dbReference type="Proteomes" id="UP000573327">
    <property type="component" value="Unassembled WGS sequence"/>
</dbReference>
<evidence type="ECO:0000313" key="2">
    <source>
        <dbReference type="EMBL" id="MBB4949565.1"/>
    </source>
</evidence>
<gene>
    <name evidence="2" type="ORF">F4556_005100</name>
</gene>
<proteinExistence type="predicted"/>
<evidence type="ECO:0000313" key="3">
    <source>
        <dbReference type="Proteomes" id="UP000573327"/>
    </source>
</evidence>
<dbReference type="AlphaFoldDB" id="A0A7W7SFK8"/>
<feature type="compositionally biased region" description="Basic residues" evidence="1">
    <location>
        <begin position="108"/>
        <end position="119"/>
    </location>
</feature>
<dbReference type="EMBL" id="JACHJR010000001">
    <property type="protein sequence ID" value="MBB4949565.1"/>
    <property type="molecule type" value="Genomic_DNA"/>
</dbReference>
<name>A0A7W7SFK8_9ACTN</name>
<sequence length="199" mass="20956">MSTPLPAALRAVSVRLGLQPHIERTAHETVDAAIAGAYGHRPREYRGLTPGQHRERLTTTAGPAFFAYTALHLSGEYGRAAAHLLHTLDAQAGGDAAQPDRSPEPARHQYRVGAPRRPHGGVFQNGPGLADTLIGLQAEITAAAEYLNSLEHEGADTATLAIAARLTGAGTISSRFATAIARHLVETEAQRLTEAPPSG</sequence>
<evidence type="ECO:0000256" key="1">
    <source>
        <dbReference type="SAM" id="MobiDB-lite"/>
    </source>
</evidence>
<protein>
    <submittedName>
        <fullName evidence="2">Uncharacterized protein</fullName>
    </submittedName>
</protein>